<dbReference type="SUPFAM" id="SSF53335">
    <property type="entry name" value="S-adenosyl-L-methionine-dependent methyltransferases"/>
    <property type="match status" value="1"/>
</dbReference>
<dbReference type="RefSeq" id="WP_219873540.1">
    <property type="nucleotide sequence ID" value="NZ_JAHZIJ010000012.1"/>
</dbReference>
<dbReference type="GO" id="GO:0008168">
    <property type="term" value="F:methyltransferase activity"/>
    <property type="evidence" value="ECO:0007669"/>
    <property type="project" value="UniProtKB-KW"/>
</dbReference>
<dbReference type="Gene3D" id="3.40.50.150">
    <property type="entry name" value="Vaccinia Virus protein VP39"/>
    <property type="match status" value="1"/>
</dbReference>
<keyword evidence="2" id="KW-0808">Transferase</keyword>
<comment type="caution">
    <text evidence="4">The sequence shown here is derived from an EMBL/GenBank/DDBJ whole genome shotgun (WGS) entry which is preliminary data.</text>
</comment>
<evidence type="ECO:0000256" key="1">
    <source>
        <dbReference type="ARBA" id="ARBA00022603"/>
    </source>
</evidence>
<reference evidence="4 5" key="1">
    <citation type="submission" date="2021-07" db="EMBL/GenBank/DDBJ databases">
        <title>Paenibacillus radiodurans sp. nov., isolated from the southeastern edge of Tengger Desert.</title>
        <authorList>
            <person name="Zhang G."/>
        </authorList>
    </citation>
    <scope>NUCLEOTIDE SEQUENCE [LARGE SCALE GENOMIC DNA]</scope>
    <source>
        <strain evidence="4 5">DT7-4</strain>
    </source>
</reference>
<organism evidence="4 5">
    <name type="scientific">Paenibacillus oenotherae</name>
    <dbReference type="NCBI Taxonomy" id="1435645"/>
    <lineage>
        <taxon>Bacteria</taxon>
        <taxon>Bacillati</taxon>
        <taxon>Bacillota</taxon>
        <taxon>Bacilli</taxon>
        <taxon>Bacillales</taxon>
        <taxon>Paenibacillaceae</taxon>
        <taxon>Paenibacillus</taxon>
    </lineage>
</organism>
<dbReference type="GO" id="GO:0032259">
    <property type="term" value="P:methylation"/>
    <property type="evidence" value="ECO:0007669"/>
    <property type="project" value="UniProtKB-KW"/>
</dbReference>
<evidence type="ECO:0000313" key="5">
    <source>
        <dbReference type="Proteomes" id="UP000812277"/>
    </source>
</evidence>
<protein>
    <submittedName>
        <fullName evidence="4">DNA adenine methylase</fullName>
    </submittedName>
</protein>
<evidence type="ECO:0000313" key="4">
    <source>
        <dbReference type="EMBL" id="MBW7476295.1"/>
    </source>
</evidence>
<keyword evidence="3" id="KW-0949">S-adenosyl-L-methionine</keyword>
<dbReference type="InterPro" id="IPR029063">
    <property type="entry name" value="SAM-dependent_MTases_sf"/>
</dbReference>
<gene>
    <name evidence="4" type="ORF">K0T92_16300</name>
</gene>
<keyword evidence="5" id="KW-1185">Reference proteome</keyword>
<evidence type="ECO:0000256" key="2">
    <source>
        <dbReference type="ARBA" id="ARBA00022679"/>
    </source>
</evidence>
<keyword evidence="1 4" id="KW-0489">Methyltransferase</keyword>
<sequence>MYVDPPYYGQGKSLYRKFFNDQDHIKLSKALTKLSAPWLLSYDNCKFISHLYENQRKNVKQQSLFFDYSAGGTKKE</sequence>
<dbReference type="InterPro" id="IPR012327">
    <property type="entry name" value="MeTrfase_D12"/>
</dbReference>
<dbReference type="EMBL" id="JAHZIJ010000012">
    <property type="protein sequence ID" value="MBW7476295.1"/>
    <property type="molecule type" value="Genomic_DNA"/>
</dbReference>
<proteinExistence type="predicted"/>
<name>A0ABS7D8V1_9BACL</name>
<evidence type="ECO:0000256" key="3">
    <source>
        <dbReference type="ARBA" id="ARBA00022691"/>
    </source>
</evidence>
<dbReference type="Proteomes" id="UP000812277">
    <property type="component" value="Unassembled WGS sequence"/>
</dbReference>
<dbReference type="Pfam" id="PF02086">
    <property type="entry name" value="MethyltransfD12"/>
    <property type="match status" value="1"/>
</dbReference>
<accession>A0ABS7D8V1</accession>